<dbReference type="GO" id="GO:0005829">
    <property type="term" value="C:cytosol"/>
    <property type="evidence" value="ECO:0007669"/>
    <property type="project" value="TreeGrafter"/>
</dbReference>
<evidence type="ECO:0000313" key="30">
    <source>
        <dbReference type="Proteomes" id="UP000095728"/>
    </source>
</evidence>
<keyword evidence="21" id="KW-0010">Activator</keyword>
<comment type="subcellular location">
    <subcellularLocation>
        <location evidence="3">Chromosome</location>
        <location evidence="3">Telomere</location>
    </subcellularLocation>
    <subcellularLocation>
        <location evidence="2">Cytoplasm</location>
    </subcellularLocation>
    <subcellularLocation>
        <location evidence="1">Nucleus</location>
    </subcellularLocation>
</comment>
<evidence type="ECO:0000259" key="28">
    <source>
        <dbReference type="PROSITE" id="PS50011"/>
    </source>
</evidence>
<keyword evidence="11" id="KW-0723">Serine/threonine-protein kinase</keyword>
<comment type="catalytic activity">
    <reaction evidence="27">
        <text>L-seryl-[protein] + ATP = O-phospho-L-seryl-[protein] + ADP + H(+)</text>
        <dbReference type="Rhea" id="RHEA:17989"/>
        <dbReference type="Rhea" id="RHEA-COMP:9863"/>
        <dbReference type="Rhea" id="RHEA-COMP:11604"/>
        <dbReference type="ChEBI" id="CHEBI:15378"/>
        <dbReference type="ChEBI" id="CHEBI:29999"/>
        <dbReference type="ChEBI" id="CHEBI:30616"/>
        <dbReference type="ChEBI" id="CHEBI:83421"/>
        <dbReference type="ChEBI" id="CHEBI:456216"/>
        <dbReference type="EC" id="2.7.11.1"/>
    </reaction>
</comment>
<comment type="subunit">
    <text evidence="5">Component of the EKC/KEOPS complex composed of at least BUD32, CGI121, GON7, KAE1 and PCC1; the whole complex dimerizes.</text>
</comment>
<keyword evidence="15" id="KW-0547">Nucleotide-binding</keyword>
<keyword evidence="18" id="KW-0067">ATP-binding</keyword>
<dbReference type="AlphaFoldDB" id="A0A1E5RHW3"/>
<dbReference type="GO" id="GO:0000781">
    <property type="term" value="C:chromosome, telomeric region"/>
    <property type="evidence" value="ECO:0007669"/>
    <property type="project" value="UniProtKB-SubCell"/>
</dbReference>
<evidence type="ECO:0000256" key="24">
    <source>
        <dbReference type="ARBA" id="ARBA00030980"/>
    </source>
</evidence>
<dbReference type="EMBL" id="LPNM01000006">
    <property type="protein sequence ID" value="OEJ86480.1"/>
    <property type="molecule type" value="Genomic_DNA"/>
</dbReference>
<keyword evidence="20" id="KW-0805">Transcription regulation</keyword>
<keyword evidence="19" id="KW-0779">Telomere</keyword>
<dbReference type="InterPro" id="IPR022495">
    <property type="entry name" value="Bud32"/>
</dbReference>
<evidence type="ECO:0000256" key="8">
    <source>
        <dbReference type="ARBA" id="ARBA00019973"/>
    </source>
</evidence>
<dbReference type="GO" id="GO:0016787">
    <property type="term" value="F:hydrolase activity"/>
    <property type="evidence" value="ECO:0007669"/>
    <property type="project" value="UniProtKB-KW"/>
</dbReference>
<evidence type="ECO:0000256" key="16">
    <source>
        <dbReference type="ARBA" id="ARBA00022777"/>
    </source>
</evidence>
<evidence type="ECO:0000256" key="4">
    <source>
        <dbReference type="ARBA" id="ARBA00010630"/>
    </source>
</evidence>
<evidence type="ECO:0000313" key="29">
    <source>
        <dbReference type="EMBL" id="OEJ86480.1"/>
    </source>
</evidence>
<evidence type="ECO:0000256" key="13">
    <source>
        <dbReference type="ARBA" id="ARBA00022679"/>
    </source>
</evidence>
<dbReference type="PANTHER" id="PTHR12209:SF0">
    <property type="entry name" value="EKC_KEOPS COMPLEX SUBUNIT TP53RK"/>
    <property type="match status" value="1"/>
</dbReference>
<dbReference type="FunFam" id="1.10.510.10:FF:000745">
    <property type="entry name" value="Serine/threonine-protein kinase BUD32"/>
    <property type="match status" value="1"/>
</dbReference>
<comment type="catalytic activity">
    <reaction evidence="26">
        <text>L-threonyl-[protein] + ATP = O-phospho-L-threonyl-[protein] + ADP + H(+)</text>
        <dbReference type="Rhea" id="RHEA:46608"/>
        <dbReference type="Rhea" id="RHEA-COMP:11060"/>
        <dbReference type="Rhea" id="RHEA-COMP:11605"/>
        <dbReference type="ChEBI" id="CHEBI:15378"/>
        <dbReference type="ChEBI" id="CHEBI:30013"/>
        <dbReference type="ChEBI" id="CHEBI:30616"/>
        <dbReference type="ChEBI" id="CHEBI:61977"/>
        <dbReference type="ChEBI" id="CHEBI:456216"/>
        <dbReference type="EC" id="2.7.11.1"/>
    </reaction>
</comment>
<keyword evidence="16" id="KW-0418">Kinase</keyword>
<dbReference type="NCBIfam" id="TIGR03724">
    <property type="entry name" value="arch_bud32"/>
    <property type="match status" value="1"/>
</dbReference>
<dbReference type="GO" id="GO:0070525">
    <property type="term" value="P:tRNA threonylcarbamoyladenosine metabolic process"/>
    <property type="evidence" value="ECO:0007669"/>
    <property type="project" value="TreeGrafter"/>
</dbReference>
<dbReference type="InterPro" id="IPR000719">
    <property type="entry name" value="Prot_kinase_dom"/>
</dbReference>
<dbReference type="GO" id="GO:0008033">
    <property type="term" value="P:tRNA processing"/>
    <property type="evidence" value="ECO:0007669"/>
    <property type="project" value="UniProtKB-KW"/>
</dbReference>
<dbReference type="OrthoDB" id="3399at2759"/>
<organism evidence="29 30">
    <name type="scientific">Hanseniaspora osmophila</name>
    <dbReference type="NCBI Taxonomy" id="56408"/>
    <lineage>
        <taxon>Eukaryota</taxon>
        <taxon>Fungi</taxon>
        <taxon>Dikarya</taxon>
        <taxon>Ascomycota</taxon>
        <taxon>Saccharomycotina</taxon>
        <taxon>Saccharomycetes</taxon>
        <taxon>Saccharomycodales</taxon>
        <taxon>Saccharomycodaceae</taxon>
        <taxon>Hanseniaspora</taxon>
    </lineage>
</organism>
<dbReference type="STRING" id="56408.A0A1E5RHW3"/>
<evidence type="ECO:0000256" key="1">
    <source>
        <dbReference type="ARBA" id="ARBA00004123"/>
    </source>
</evidence>
<evidence type="ECO:0000256" key="17">
    <source>
        <dbReference type="ARBA" id="ARBA00022801"/>
    </source>
</evidence>
<name>A0A1E5RHW3_9ASCO</name>
<evidence type="ECO:0000256" key="2">
    <source>
        <dbReference type="ARBA" id="ARBA00004496"/>
    </source>
</evidence>
<evidence type="ECO:0000256" key="20">
    <source>
        <dbReference type="ARBA" id="ARBA00023015"/>
    </source>
</evidence>
<dbReference type="InterPro" id="IPR008266">
    <property type="entry name" value="Tyr_kinase_AS"/>
</dbReference>
<evidence type="ECO:0000256" key="15">
    <source>
        <dbReference type="ARBA" id="ARBA00022741"/>
    </source>
</evidence>
<gene>
    <name evidence="29" type="ORF">AWRI3579_g1039</name>
</gene>
<evidence type="ECO:0000256" key="21">
    <source>
        <dbReference type="ARBA" id="ARBA00023159"/>
    </source>
</evidence>
<evidence type="ECO:0000256" key="25">
    <source>
        <dbReference type="ARBA" id="ARBA00033194"/>
    </source>
</evidence>
<dbReference type="EC" id="2.7.11.1" evidence="6"/>
<keyword evidence="22" id="KW-0804">Transcription</keyword>
<dbReference type="SUPFAM" id="SSF56112">
    <property type="entry name" value="Protein kinase-like (PK-like)"/>
    <property type="match status" value="1"/>
</dbReference>
<evidence type="ECO:0000256" key="11">
    <source>
        <dbReference type="ARBA" id="ARBA00022527"/>
    </source>
</evidence>
<dbReference type="GO" id="GO:0004674">
    <property type="term" value="F:protein serine/threonine kinase activity"/>
    <property type="evidence" value="ECO:0007669"/>
    <property type="project" value="UniProtKB-KW"/>
</dbReference>
<evidence type="ECO:0000256" key="26">
    <source>
        <dbReference type="ARBA" id="ARBA00047899"/>
    </source>
</evidence>
<dbReference type="PROSITE" id="PS00109">
    <property type="entry name" value="PROTEIN_KINASE_TYR"/>
    <property type="match status" value="1"/>
</dbReference>
<keyword evidence="17" id="KW-0378">Hydrolase</keyword>
<dbReference type="Gene3D" id="1.10.510.10">
    <property type="entry name" value="Transferase(Phosphotransferase) domain 1"/>
    <property type="match status" value="1"/>
</dbReference>
<evidence type="ECO:0000256" key="7">
    <source>
        <dbReference type="ARBA" id="ARBA00013948"/>
    </source>
</evidence>
<dbReference type="GO" id="GO:0000408">
    <property type="term" value="C:EKC/KEOPS complex"/>
    <property type="evidence" value="ECO:0007669"/>
    <property type="project" value="TreeGrafter"/>
</dbReference>
<evidence type="ECO:0000256" key="23">
    <source>
        <dbReference type="ARBA" id="ARBA00023242"/>
    </source>
</evidence>
<keyword evidence="14" id="KW-0819">tRNA processing</keyword>
<evidence type="ECO:0000256" key="19">
    <source>
        <dbReference type="ARBA" id="ARBA00022895"/>
    </source>
</evidence>
<evidence type="ECO:0000256" key="22">
    <source>
        <dbReference type="ARBA" id="ARBA00023163"/>
    </source>
</evidence>
<reference evidence="30" key="1">
    <citation type="journal article" date="2016" name="Genome Announc.">
        <title>Genome sequences of three species of Hanseniaspora isolated from spontaneous wine fermentations.</title>
        <authorList>
            <person name="Sternes P.R."/>
            <person name="Lee D."/>
            <person name="Kutyna D.R."/>
            <person name="Borneman A.R."/>
        </authorList>
    </citation>
    <scope>NUCLEOTIDE SEQUENCE [LARGE SCALE GENOMIC DNA]</scope>
    <source>
        <strain evidence="30">AWRI3579</strain>
    </source>
</reference>
<dbReference type="FunCoup" id="A0A1E5RHW3">
    <property type="interactions" value="874"/>
</dbReference>
<evidence type="ECO:0000256" key="6">
    <source>
        <dbReference type="ARBA" id="ARBA00012513"/>
    </source>
</evidence>
<comment type="caution">
    <text evidence="29">The sequence shown here is derived from an EMBL/GenBank/DDBJ whole genome shotgun (WGS) entry which is preliminary data.</text>
</comment>
<dbReference type="PANTHER" id="PTHR12209">
    <property type="entry name" value="NON-SPECIFIC SERINE/THREONINE PROTEIN KINASE"/>
    <property type="match status" value="1"/>
</dbReference>
<keyword evidence="12" id="KW-0597">Phosphoprotein</keyword>
<evidence type="ECO:0000256" key="14">
    <source>
        <dbReference type="ARBA" id="ARBA00022694"/>
    </source>
</evidence>
<evidence type="ECO:0000256" key="5">
    <source>
        <dbReference type="ARBA" id="ARBA00011534"/>
    </source>
</evidence>
<keyword evidence="13" id="KW-0808">Transferase</keyword>
<proteinExistence type="inferred from homology"/>
<sequence length="259" mass="29422">MDEIVTGVEHYLTENVPVKLISQGAEALVFETSVHPYNPNKTDETYIIKYRPQKAYRHPQIDKTLTKHRTLGESRCLAKLATMSGINAPQLIACDPYNGYIWQSKIGGLLPNGEFSNLKNYLWFNKNDPYSTINVENVLISVGKQIGILHCNQYVHGDLTSSNIVLEKSGLNNWIPFLIDFGLSSYSTLVEDKGVDLYVLERAILSTHSSFAENYNKWLLKGYESAYNEFYGAKSSELVQVLKKFEEVRLRGRKRSMIG</sequence>
<dbReference type="PROSITE" id="PS50011">
    <property type="entry name" value="PROTEIN_KINASE_DOM"/>
    <property type="match status" value="1"/>
</dbReference>
<evidence type="ECO:0000256" key="27">
    <source>
        <dbReference type="ARBA" id="ARBA00048679"/>
    </source>
</evidence>
<dbReference type="Proteomes" id="UP000095728">
    <property type="component" value="Unassembled WGS sequence"/>
</dbReference>
<accession>A0A1E5RHW3</accession>
<feature type="domain" description="Protein kinase" evidence="28">
    <location>
        <begin position="15"/>
        <end position="259"/>
    </location>
</feature>
<dbReference type="Gene3D" id="3.30.200.20">
    <property type="entry name" value="Phosphorylase Kinase, domain 1"/>
    <property type="match status" value="1"/>
</dbReference>
<evidence type="ECO:0000256" key="18">
    <source>
        <dbReference type="ARBA" id="ARBA00022840"/>
    </source>
</evidence>
<keyword evidence="10" id="KW-0963">Cytoplasm</keyword>
<keyword evidence="9" id="KW-0158">Chromosome</keyword>
<keyword evidence="23" id="KW-0539">Nucleus</keyword>
<comment type="similarity">
    <text evidence="4">Belongs to the protein kinase superfamily. BUD32 family.</text>
</comment>
<dbReference type="InParanoid" id="A0A1E5RHW3"/>
<evidence type="ECO:0000256" key="12">
    <source>
        <dbReference type="ARBA" id="ARBA00022553"/>
    </source>
</evidence>
<keyword evidence="30" id="KW-1185">Reference proteome</keyword>
<protein>
    <recommendedName>
        <fullName evidence="8">EKC/KEOPS complex subunit BUD32</fullName>
        <ecNumber evidence="6">2.7.11.1</ecNumber>
    </recommendedName>
    <alternativeName>
        <fullName evidence="24 25">Atypical Serine/threonine protein kinase BUD32</fullName>
    </alternativeName>
    <alternativeName>
        <fullName evidence="7">EKC/KEOPS complex subunit bud32</fullName>
    </alternativeName>
</protein>
<evidence type="ECO:0000256" key="10">
    <source>
        <dbReference type="ARBA" id="ARBA00022490"/>
    </source>
</evidence>
<dbReference type="GO" id="GO:0005524">
    <property type="term" value="F:ATP binding"/>
    <property type="evidence" value="ECO:0007669"/>
    <property type="project" value="UniProtKB-KW"/>
</dbReference>
<dbReference type="InterPro" id="IPR011009">
    <property type="entry name" value="Kinase-like_dom_sf"/>
</dbReference>
<evidence type="ECO:0000256" key="9">
    <source>
        <dbReference type="ARBA" id="ARBA00022454"/>
    </source>
</evidence>
<evidence type="ECO:0000256" key="3">
    <source>
        <dbReference type="ARBA" id="ARBA00004574"/>
    </source>
</evidence>
<dbReference type="GO" id="GO:0005634">
    <property type="term" value="C:nucleus"/>
    <property type="evidence" value="ECO:0007669"/>
    <property type="project" value="UniProtKB-SubCell"/>
</dbReference>